<evidence type="ECO:0000313" key="2">
    <source>
        <dbReference type="EMBL" id="KRM75228.1"/>
    </source>
</evidence>
<dbReference type="Pfam" id="PF01370">
    <property type="entry name" value="Epimerase"/>
    <property type="match status" value="1"/>
</dbReference>
<sequence length="316" mass="34261">MKPHVLIVGATGGTGAAIVAACLARDLSVTVFGRSLTKLKAQFPVSVAYAQGDVFDSASIVAAGQNSNLVFQCAAVPYHETVSRQLPLAESVMTAAQQIGARVVYIDGIYAYGASTGQPMTESAPMRPISKKGQIKAQLTQLLFNERFSAVPTCLIRLPDYFGPSARASSYLGLTMMGIAACKPTFYIGKRSVAREYIFLPDAAEMILNIALSDTHFTGVWNIPGQQITGDKLLKLANDASGNHMPLFTLTKPALRFLGLFDADLREIVEMYYLTKKPVILDSHKYQTIFGKPVKTPFERSIPYTIGQIALAHNPH</sequence>
<dbReference type="PATRIC" id="fig|1423733.4.peg.2527"/>
<dbReference type="InterPro" id="IPR036291">
    <property type="entry name" value="NAD(P)-bd_dom_sf"/>
</dbReference>
<feature type="domain" description="NAD-dependent epimerase/dehydratase" evidence="1">
    <location>
        <begin position="5"/>
        <end position="213"/>
    </location>
</feature>
<evidence type="ECO:0000313" key="3">
    <source>
        <dbReference type="Proteomes" id="UP000051845"/>
    </source>
</evidence>
<dbReference type="SUPFAM" id="SSF51735">
    <property type="entry name" value="NAD(P)-binding Rossmann-fold domains"/>
    <property type="match status" value="1"/>
</dbReference>
<dbReference type="Gene3D" id="3.40.50.720">
    <property type="entry name" value="NAD(P)-binding Rossmann-like Domain"/>
    <property type="match status" value="1"/>
</dbReference>
<comment type="caution">
    <text evidence="2">The sequence shown here is derived from an EMBL/GenBank/DDBJ whole genome shotgun (WGS) entry which is preliminary data.</text>
</comment>
<protein>
    <recommendedName>
        <fullName evidence="1">NAD-dependent epimerase/dehydratase domain-containing protein</fullName>
    </recommendedName>
</protein>
<dbReference type="PROSITE" id="PS51257">
    <property type="entry name" value="PROKAR_LIPOPROTEIN"/>
    <property type="match status" value="1"/>
</dbReference>
<organism evidence="2 3">
    <name type="scientific">Secundilactobacillus collinoides DSM 20515 = JCM 1123</name>
    <dbReference type="NCBI Taxonomy" id="1423733"/>
    <lineage>
        <taxon>Bacteria</taxon>
        <taxon>Bacillati</taxon>
        <taxon>Bacillota</taxon>
        <taxon>Bacilli</taxon>
        <taxon>Lactobacillales</taxon>
        <taxon>Lactobacillaceae</taxon>
        <taxon>Secundilactobacillus</taxon>
    </lineage>
</organism>
<reference evidence="2 3" key="1">
    <citation type="journal article" date="2015" name="Genome Announc.">
        <title>Expanding the biotechnology potential of lactobacilli through comparative genomics of 213 strains and associated genera.</title>
        <authorList>
            <person name="Sun Z."/>
            <person name="Harris H.M."/>
            <person name="McCann A."/>
            <person name="Guo C."/>
            <person name="Argimon S."/>
            <person name="Zhang W."/>
            <person name="Yang X."/>
            <person name="Jeffery I.B."/>
            <person name="Cooney J.C."/>
            <person name="Kagawa T.F."/>
            <person name="Liu W."/>
            <person name="Song Y."/>
            <person name="Salvetti E."/>
            <person name="Wrobel A."/>
            <person name="Rasinkangas P."/>
            <person name="Parkhill J."/>
            <person name="Rea M.C."/>
            <person name="O'Sullivan O."/>
            <person name="Ritari J."/>
            <person name="Douillard F.P."/>
            <person name="Paul Ross R."/>
            <person name="Yang R."/>
            <person name="Briner A.E."/>
            <person name="Felis G.E."/>
            <person name="de Vos W.M."/>
            <person name="Barrangou R."/>
            <person name="Klaenhammer T.R."/>
            <person name="Caufield P.W."/>
            <person name="Cui Y."/>
            <person name="Zhang H."/>
            <person name="O'Toole P.W."/>
        </authorList>
    </citation>
    <scope>NUCLEOTIDE SEQUENCE [LARGE SCALE GENOMIC DNA]</scope>
    <source>
        <strain evidence="2 3">DSM 20515</strain>
    </source>
</reference>
<dbReference type="GO" id="GO:0005737">
    <property type="term" value="C:cytoplasm"/>
    <property type="evidence" value="ECO:0007669"/>
    <property type="project" value="TreeGrafter"/>
</dbReference>
<dbReference type="InterPro" id="IPR001509">
    <property type="entry name" value="Epimerase_deHydtase"/>
</dbReference>
<name>A0A0R2BHM6_SECCO</name>
<dbReference type="RefSeq" id="WP_056996870.1">
    <property type="nucleotide sequence ID" value="NZ_AYYR01000054.1"/>
</dbReference>
<dbReference type="STRING" id="33960.TY91_14945"/>
<dbReference type="InterPro" id="IPR051783">
    <property type="entry name" value="NAD(P)-dependent_oxidoreduct"/>
</dbReference>
<evidence type="ECO:0000259" key="1">
    <source>
        <dbReference type="Pfam" id="PF01370"/>
    </source>
</evidence>
<gene>
    <name evidence="2" type="ORF">FC82_GL002413</name>
</gene>
<dbReference type="GO" id="GO:0004029">
    <property type="term" value="F:aldehyde dehydrogenase (NAD+) activity"/>
    <property type="evidence" value="ECO:0007669"/>
    <property type="project" value="TreeGrafter"/>
</dbReference>
<dbReference type="AlphaFoldDB" id="A0A0R2BHM6"/>
<dbReference type="PANTHER" id="PTHR48079:SF6">
    <property type="entry name" value="NAD(P)-BINDING DOMAIN-CONTAINING PROTEIN-RELATED"/>
    <property type="match status" value="1"/>
</dbReference>
<dbReference type="PANTHER" id="PTHR48079">
    <property type="entry name" value="PROTEIN YEEZ"/>
    <property type="match status" value="1"/>
</dbReference>
<proteinExistence type="predicted"/>
<dbReference type="EMBL" id="AYYR01000054">
    <property type="protein sequence ID" value="KRM75228.1"/>
    <property type="molecule type" value="Genomic_DNA"/>
</dbReference>
<accession>A0A0R2BHM6</accession>
<dbReference type="Proteomes" id="UP000051845">
    <property type="component" value="Unassembled WGS sequence"/>
</dbReference>